<protein>
    <submittedName>
        <fullName evidence="1">Uncharacterized protein</fullName>
    </submittedName>
</protein>
<gene>
    <name evidence="1" type="ORF">BINO364_LOCUS1339</name>
</gene>
<reference evidence="1" key="1">
    <citation type="submission" date="2021-12" db="EMBL/GenBank/DDBJ databases">
        <authorList>
            <person name="Martin H S."/>
        </authorList>
    </citation>
    <scope>NUCLEOTIDE SEQUENCE</scope>
</reference>
<dbReference type="Proteomes" id="UP000838878">
    <property type="component" value="Chromosome 1"/>
</dbReference>
<accession>A0A8J9V7N5</accession>
<name>A0A8J9V7N5_9NEOP</name>
<sequence>MFDLCHDSHMRYKRKKENALENEAILMGYNPATKIFNDDQEAEIVNYLIQTADIHYGLSPKQVRRLAYDLTV</sequence>
<proteinExistence type="predicted"/>
<dbReference type="OrthoDB" id="4327074at2759"/>
<organism evidence="1 2">
    <name type="scientific">Brenthis ino</name>
    <name type="common">lesser marbled fritillary</name>
    <dbReference type="NCBI Taxonomy" id="405034"/>
    <lineage>
        <taxon>Eukaryota</taxon>
        <taxon>Metazoa</taxon>
        <taxon>Ecdysozoa</taxon>
        <taxon>Arthropoda</taxon>
        <taxon>Hexapoda</taxon>
        <taxon>Insecta</taxon>
        <taxon>Pterygota</taxon>
        <taxon>Neoptera</taxon>
        <taxon>Endopterygota</taxon>
        <taxon>Lepidoptera</taxon>
        <taxon>Glossata</taxon>
        <taxon>Ditrysia</taxon>
        <taxon>Papilionoidea</taxon>
        <taxon>Nymphalidae</taxon>
        <taxon>Heliconiinae</taxon>
        <taxon>Argynnini</taxon>
        <taxon>Brenthis</taxon>
    </lineage>
</organism>
<evidence type="ECO:0000313" key="2">
    <source>
        <dbReference type="Proteomes" id="UP000838878"/>
    </source>
</evidence>
<dbReference type="EMBL" id="OV170221">
    <property type="protein sequence ID" value="CAH0714265.1"/>
    <property type="molecule type" value="Genomic_DNA"/>
</dbReference>
<evidence type="ECO:0000313" key="1">
    <source>
        <dbReference type="EMBL" id="CAH0714265.1"/>
    </source>
</evidence>
<feature type="non-terminal residue" evidence="1">
    <location>
        <position position="72"/>
    </location>
</feature>
<keyword evidence="2" id="KW-1185">Reference proteome</keyword>
<dbReference type="AlphaFoldDB" id="A0A8J9V7N5"/>